<dbReference type="InterPro" id="IPR007940">
    <property type="entry name" value="SH3BP5"/>
</dbReference>
<feature type="compositionally biased region" description="Polar residues" evidence="5">
    <location>
        <begin position="294"/>
        <end position="340"/>
    </location>
</feature>
<dbReference type="Pfam" id="PF05276">
    <property type="entry name" value="SH3BP5"/>
    <property type="match status" value="2"/>
</dbReference>
<keyword evidence="2" id="KW-0344">Guanine-nucleotide releasing factor</keyword>
<evidence type="ECO:0000256" key="4">
    <source>
        <dbReference type="ARBA" id="ARBA00040366"/>
    </source>
</evidence>
<proteinExistence type="inferred from homology"/>
<comment type="similarity">
    <text evidence="1">Belongs to the SH3BP5 family.</text>
</comment>
<organism evidence="6 7">
    <name type="scientific">Paralvinella palmiformis</name>
    <dbReference type="NCBI Taxonomy" id="53620"/>
    <lineage>
        <taxon>Eukaryota</taxon>
        <taxon>Metazoa</taxon>
        <taxon>Spiralia</taxon>
        <taxon>Lophotrochozoa</taxon>
        <taxon>Annelida</taxon>
        <taxon>Polychaeta</taxon>
        <taxon>Sedentaria</taxon>
        <taxon>Canalipalpata</taxon>
        <taxon>Terebellida</taxon>
        <taxon>Terebelliformia</taxon>
        <taxon>Alvinellidae</taxon>
        <taxon>Paralvinella</taxon>
    </lineage>
</organism>
<evidence type="ECO:0000313" key="6">
    <source>
        <dbReference type="EMBL" id="KAK2142558.1"/>
    </source>
</evidence>
<dbReference type="PANTHER" id="PTHR19423">
    <property type="entry name" value="SH3 DOMAIN-BINDING PROTEIN 5"/>
    <property type="match status" value="1"/>
</dbReference>
<dbReference type="PANTHER" id="PTHR19423:SF8">
    <property type="entry name" value="SH3 DOMAIN-BINDING PROTEIN 5-LIKE"/>
    <property type="match status" value="1"/>
</dbReference>
<protein>
    <recommendedName>
        <fullName evidence="4">SH3 domain-binding protein 5-like</fullName>
    </recommendedName>
</protein>
<reference evidence="6" key="1">
    <citation type="journal article" date="2023" name="Mol. Biol. Evol.">
        <title>Third-Generation Sequencing Reveals the Adaptive Role of the Epigenome in Three Deep-Sea Polychaetes.</title>
        <authorList>
            <person name="Perez M."/>
            <person name="Aroh O."/>
            <person name="Sun Y."/>
            <person name="Lan Y."/>
            <person name="Juniper S.K."/>
            <person name="Young C.R."/>
            <person name="Angers B."/>
            <person name="Qian P.Y."/>
        </authorList>
    </citation>
    <scope>NUCLEOTIDE SEQUENCE</scope>
    <source>
        <strain evidence="6">P08H-3</strain>
    </source>
</reference>
<evidence type="ECO:0000256" key="1">
    <source>
        <dbReference type="ARBA" id="ARBA00007796"/>
    </source>
</evidence>
<evidence type="ECO:0000256" key="5">
    <source>
        <dbReference type="SAM" id="MobiDB-lite"/>
    </source>
</evidence>
<name>A0AAD9IY92_9ANNE</name>
<accession>A0AAD9IY92</accession>
<feature type="region of interest" description="Disordered" evidence="5">
    <location>
        <begin position="25"/>
        <end position="53"/>
    </location>
</feature>
<comment type="caution">
    <text evidence="6">The sequence shown here is derived from an EMBL/GenBank/DDBJ whole genome shotgun (WGS) entry which is preliminary data.</text>
</comment>
<feature type="compositionally biased region" description="Polar residues" evidence="5">
    <location>
        <begin position="552"/>
        <end position="568"/>
    </location>
</feature>
<dbReference type="EMBL" id="JAODUP010000940">
    <property type="protein sequence ID" value="KAK2142558.1"/>
    <property type="molecule type" value="Genomic_DNA"/>
</dbReference>
<dbReference type="GO" id="GO:0035556">
    <property type="term" value="P:intracellular signal transduction"/>
    <property type="evidence" value="ECO:0007669"/>
    <property type="project" value="InterPro"/>
</dbReference>
<feature type="compositionally biased region" description="Polar residues" evidence="5">
    <location>
        <begin position="347"/>
        <end position="392"/>
    </location>
</feature>
<feature type="compositionally biased region" description="Polar residues" evidence="5">
    <location>
        <begin position="693"/>
        <end position="704"/>
    </location>
</feature>
<feature type="region of interest" description="Disordered" evidence="5">
    <location>
        <begin position="294"/>
        <end position="392"/>
    </location>
</feature>
<evidence type="ECO:0000256" key="3">
    <source>
        <dbReference type="ARBA" id="ARBA00023054"/>
    </source>
</evidence>
<dbReference type="GO" id="GO:0005737">
    <property type="term" value="C:cytoplasm"/>
    <property type="evidence" value="ECO:0007669"/>
    <property type="project" value="TreeGrafter"/>
</dbReference>
<feature type="region of interest" description="Disordered" evidence="5">
    <location>
        <begin position="654"/>
        <end position="716"/>
    </location>
</feature>
<evidence type="ECO:0000313" key="7">
    <source>
        <dbReference type="Proteomes" id="UP001208570"/>
    </source>
</evidence>
<evidence type="ECO:0000256" key="2">
    <source>
        <dbReference type="ARBA" id="ARBA00022658"/>
    </source>
</evidence>
<dbReference type="GO" id="GO:0004860">
    <property type="term" value="F:protein kinase inhibitor activity"/>
    <property type="evidence" value="ECO:0007669"/>
    <property type="project" value="TreeGrafter"/>
</dbReference>
<dbReference type="Proteomes" id="UP001208570">
    <property type="component" value="Unassembled WGS sequence"/>
</dbReference>
<keyword evidence="3" id="KW-0175">Coiled coil</keyword>
<feature type="region of interest" description="Disordered" evidence="5">
    <location>
        <begin position="531"/>
        <end position="568"/>
    </location>
</feature>
<sequence length="861" mass="95359">MIENEKRLSMSHLLLGCSFIPASLSSGQTSSSDGRHPRGCKRKISSSMVDSSSLWDPRKQLAKLRTKEVQPNSNNSISSSEDTLIKAVNRPRTVLYDYHLLSHLVTLMRLHTGHNRQPSQFKKFKLLPSPTCCWGLEDQTMEHILQEARGRFRQVLTESTQMLNIQAKKLGACIEKARPYYDARIKAKQAQAATQNAALRYERAYGQLAAAKEMVYLAEEGFFKKGQPFDPAWQEMLNHATIKVNDAEKERYESQLEHQRTAQLFAEWTKSQKGGNRFWTNSSNSQRVRYGFGTNSQRGGNGFGTNSQRGVNGFRTNSQRGGNGFRTNSQRGGNGFRTNGQRGGNGFRTNSQRGGNGFGTNSQRGGNGFGTNSQRGGNGFMTNGQRGRNGFRTNSRGVEMALGLIVRGVEMALGLIVRGVEMALGLMASGVEMALGLMASGVEMALGLIVRGVEMALGLIVRGVEMALGLIVRGVPYFEMKAKVNQQMEDQKKYISQLEAEVLSIKHHYATTLSNLEHISDEIHRQRQKANINNDLGRRGVGVGAESPVPISDNSTTDRASINSTKREQNLNADTWSAHHHEKCPSCHHITDNDDDDDDDDDDVVETEKDIRESTVVNTVILRSKPVATVCRPYQPTVSKPAVSTHPDSTLSLSVQSVSKSPVLPAPVSKSVSKRHPLSTEHPVSTHPASGLPTVQVTSASAPASPTKPDPAQDLANKNVRDNAELMASIQRDKSKPLSLRTCRTSLDDLLEYHSDTESLSGSVASTSMLDDEQIQSLMLEMTEYTKFIEKMDEKQAKSWKRLSLPAKLTQLEKNFNLDEFLAEARIVEESDVMFTEKLAPMAQEEDDFCYEIIENEDVNE</sequence>
<keyword evidence="7" id="KW-1185">Reference proteome</keyword>
<dbReference type="AlphaFoldDB" id="A0AAD9IY92"/>
<gene>
    <name evidence="6" type="ORF">LSH36_941g00066</name>
</gene>